<dbReference type="KEGG" id="cput:CONPUDRAFT_106308"/>
<dbReference type="OMA" id="RENTMSH"/>
<dbReference type="Gene3D" id="1.10.510.10">
    <property type="entry name" value="Transferase(Phosphotransferase) domain 1"/>
    <property type="match status" value="1"/>
</dbReference>
<dbReference type="PANTHER" id="PTHR38248">
    <property type="entry name" value="FUNK1 6"/>
    <property type="match status" value="1"/>
</dbReference>
<dbReference type="EMBL" id="JH711580">
    <property type="protein sequence ID" value="EIW79661.1"/>
    <property type="molecule type" value="Genomic_DNA"/>
</dbReference>
<accession>A0A5M3MM50</accession>
<reference evidence="4" key="1">
    <citation type="journal article" date="2012" name="Science">
        <title>The Paleozoic origin of enzymatic lignin decomposition reconstructed from 31 fungal genomes.</title>
        <authorList>
            <person name="Floudas D."/>
            <person name="Binder M."/>
            <person name="Riley R."/>
            <person name="Barry K."/>
            <person name="Blanchette R.A."/>
            <person name="Henrissat B."/>
            <person name="Martinez A.T."/>
            <person name="Otillar R."/>
            <person name="Spatafora J.W."/>
            <person name="Yadav J.S."/>
            <person name="Aerts A."/>
            <person name="Benoit I."/>
            <person name="Boyd A."/>
            <person name="Carlson A."/>
            <person name="Copeland A."/>
            <person name="Coutinho P.M."/>
            <person name="de Vries R.P."/>
            <person name="Ferreira P."/>
            <person name="Findley K."/>
            <person name="Foster B."/>
            <person name="Gaskell J."/>
            <person name="Glotzer D."/>
            <person name="Gorecki P."/>
            <person name="Heitman J."/>
            <person name="Hesse C."/>
            <person name="Hori C."/>
            <person name="Igarashi K."/>
            <person name="Jurgens J.A."/>
            <person name="Kallen N."/>
            <person name="Kersten P."/>
            <person name="Kohler A."/>
            <person name="Kuees U."/>
            <person name="Kumar T.K.A."/>
            <person name="Kuo A."/>
            <person name="LaButti K."/>
            <person name="Larrondo L.F."/>
            <person name="Lindquist E."/>
            <person name="Ling A."/>
            <person name="Lombard V."/>
            <person name="Lucas S."/>
            <person name="Lundell T."/>
            <person name="Martin R."/>
            <person name="McLaughlin D.J."/>
            <person name="Morgenstern I."/>
            <person name="Morin E."/>
            <person name="Murat C."/>
            <person name="Nagy L.G."/>
            <person name="Nolan M."/>
            <person name="Ohm R.A."/>
            <person name="Patyshakuliyeva A."/>
            <person name="Rokas A."/>
            <person name="Ruiz-Duenas F.J."/>
            <person name="Sabat G."/>
            <person name="Salamov A."/>
            <person name="Samejima M."/>
            <person name="Schmutz J."/>
            <person name="Slot J.C."/>
            <person name="St John F."/>
            <person name="Stenlid J."/>
            <person name="Sun H."/>
            <person name="Sun S."/>
            <person name="Syed K."/>
            <person name="Tsang A."/>
            <person name="Wiebenga A."/>
            <person name="Young D."/>
            <person name="Pisabarro A."/>
            <person name="Eastwood D.C."/>
            <person name="Martin F."/>
            <person name="Cullen D."/>
            <person name="Grigoriev I.V."/>
            <person name="Hibbett D.S."/>
        </authorList>
    </citation>
    <scope>NUCLEOTIDE SEQUENCE [LARGE SCALE GENOMIC DNA]</scope>
    <source>
        <strain evidence="4">RWD-64-598 SS2</strain>
    </source>
</reference>
<dbReference type="InterPro" id="IPR011009">
    <property type="entry name" value="Kinase-like_dom_sf"/>
</dbReference>
<evidence type="ECO:0000259" key="2">
    <source>
        <dbReference type="Pfam" id="PF17667"/>
    </source>
</evidence>
<feature type="compositionally biased region" description="Polar residues" evidence="1">
    <location>
        <begin position="289"/>
        <end position="303"/>
    </location>
</feature>
<dbReference type="Proteomes" id="UP000053558">
    <property type="component" value="Unassembled WGS sequence"/>
</dbReference>
<organism evidence="3 4">
    <name type="scientific">Coniophora puteana (strain RWD-64-598)</name>
    <name type="common">Brown rot fungus</name>
    <dbReference type="NCBI Taxonomy" id="741705"/>
    <lineage>
        <taxon>Eukaryota</taxon>
        <taxon>Fungi</taxon>
        <taxon>Dikarya</taxon>
        <taxon>Basidiomycota</taxon>
        <taxon>Agaricomycotina</taxon>
        <taxon>Agaricomycetes</taxon>
        <taxon>Agaricomycetidae</taxon>
        <taxon>Boletales</taxon>
        <taxon>Coniophorineae</taxon>
        <taxon>Coniophoraceae</taxon>
        <taxon>Coniophora</taxon>
    </lineage>
</organism>
<dbReference type="RefSeq" id="XP_007770037.1">
    <property type="nucleotide sequence ID" value="XM_007771847.1"/>
</dbReference>
<proteinExistence type="predicted"/>
<dbReference type="AlphaFoldDB" id="A0A5M3MM50"/>
<dbReference type="PANTHER" id="PTHR38248:SF2">
    <property type="entry name" value="FUNK1 11"/>
    <property type="match status" value="1"/>
</dbReference>
<sequence>MRLDNIQYAQLQAVELKEPRPSGRSRETSMKFSDVVAIGEVKLGTGADDKRDNELKVTGGATEILYNDPCRRFVNGFTIESNLMRLWHFERSHVWISDSFDFHKEPQVFIQFLLYLLFSSPKELGFDPTVRRYIRKVPMHSQATEQTGDPPQPDEHRWEIAYRYQVGNQFFLAEGPPIYEEAAHRVTSRATRVWRARKMTLPDPTDGQDYELSQEQYVVKDAYLYEDAALESNILGRIMSALRAVEGVDPDTRRKYCEDAPRYFMHYELDEVVKLPNENEDWAEDDLTSDNSANKRTTSTPTPSLRCPHPESACHSSSHHNEFHPRPFNSGAGKTTFSQQALFRRRKHVRTVFTQVCQSMYELDDWETFLRCMKDVTQALYYMRLAGWVHRDISGGNILWDPVASQARLSDLEYARPYEEVGEAHDSRPGTLAFMAVEYQERRYIFNPIANRRKPMDVVKFQQPRNIPRPFAYNFYHDLESLMWLYIWFMIYHPPVHCVPESKLDSGASAEALLAVGDEYFSCGIDGSIPRYKMLEHGWDTIELLMY</sequence>
<feature type="non-terminal residue" evidence="3">
    <location>
        <position position="547"/>
    </location>
</feature>
<keyword evidence="4" id="KW-1185">Reference proteome</keyword>
<dbReference type="SUPFAM" id="SSF56112">
    <property type="entry name" value="Protein kinase-like (PK-like)"/>
    <property type="match status" value="1"/>
</dbReference>
<dbReference type="GeneID" id="19198583"/>
<evidence type="ECO:0000313" key="3">
    <source>
        <dbReference type="EMBL" id="EIW79661.1"/>
    </source>
</evidence>
<dbReference type="InterPro" id="IPR040976">
    <property type="entry name" value="Pkinase_fungal"/>
</dbReference>
<feature type="domain" description="Fungal-type protein kinase" evidence="2">
    <location>
        <begin position="25"/>
        <end position="489"/>
    </location>
</feature>
<protein>
    <recommendedName>
        <fullName evidence="2">Fungal-type protein kinase domain-containing protein</fullName>
    </recommendedName>
</protein>
<dbReference type="Pfam" id="PF17667">
    <property type="entry name" value="Pkinase_fungal"/>
    <property type="match status" value="1"/>
</dbReference>
<gene>
    <name evidence="3" type="ORF">CONPUDRAFT_106308</name>
</gene>
<feature type="region of interest" description="Disordered" evidence="1">
    <location>
        <begin position="282"/>
        <end position="331"/>
    </location>
</feature>
<evidence type="ECO:0000313" key="4">
    <source>
        <dbReference type="Proteomes" id="UP000053558"/>
    </source>
</evidence>
<comment type="caution">
    <text evidence="3">The sequence shown here is derived from an EMBL/GenBank/DDBJ whole genome shotgun (WGS) entry which is preliminary data.</text>
</comment>
<dbReference type="OrthoDB" id="3260094at2759"/>
<name>A0A5M3MM50_CONPW</name>
<evidence type="ECO:0000256" key="1">
    <source>
        <dbReference type="SAM" id="MobiDB-lite"/>
    </source>
</evidence>